<dbReference type="Gene3D" id="2.60.120.260">
    <property type="entry name" value="Galactose-binding domain-like"/>
    <property type="match status" value="1"/>
</dbReference>
<evidence type="ECO:0000313" key="1">
    <source>
        <dbReference type="EMBL" id="KAL2850179.1"/>
    </source>
</evidence>
<name>A0ABR4KD15_9EURO</name>
<organism evidence="1 2">
    <name type="scientific">Aspergillus pseudoustus</name>
    <dbReference type="NCBI Taxonomy" id="1810923"/>
    <lineage>
        <taxon>Eukaryota</taxon>
        <taxon>Fungi</taxon>
        <taxon>Dikarya</taxon>
        <taxon>Ascomycota</taxon>
        <taxon>Pezizomycotina</taxon>
        <taxon>Eurotiomycetes</taxon>
        <taxon>Eurotiomycetidae</taxon>
        <taxon>Eurotiales</taxon>
        <taxon>Aspergillaceae</taxon>
        <taxon>Aspergillus</taxon>
        <taxon>Aspergillus subgen. Nidulantes</taxon>
    </lineage>
</organism>
<dbReference type="InterPro" id="IPR012341">
    <property type="entry name" value="6hp_glycosidase-like_sf"/>
</dbReference>
<dbReference type="Gene3D" id="1.50.10.10">
    <property type="match status" value="1"/>
</dbReference>
<keyword evidence="2" id="KW-1185">Reference proteome</keyword>
<dbReference type="Proteomes" id="UP001610446">
    <property type="component" value="Unassembled WGS sequence"/>
</dbReference>
<dbReference type="EMBL" id="JBFXLU010000039">
    <property type="protein sequence ID" value="KAL2850179.1"/>
    <property type="molecule type" value="Genomic_DNA"/>
</dbReference>
<dbReference type="PANTHER" id="PTHR34987">
    <property type="entry name" value="C, PUTATIVE (AFU_ORTHOLOGUE AFUA_3G02880)-RELATED"/>
    <property type="match status" value="1"/>
</dbReference>
<accession>A0ABR4KD15</accession>
<evidence type="ECO:0008006" key="3">
    <source>
        <dbReference type="Google" id="ProtNLM"/>
    </source>
</evidence>
<comment type="caution">
    <text evidence="1">The sequence shown here is derived from an EMBL/GenBank/DDBJ whole genome shotgun (WGS) entry which is preliminary data.</text>
</comment>
<dbReference type="PANTHER" id="PTHR34987:SF2">
    <property type="entry name" value="B, PUTATIVE (AFU_ORTHOLOGUE AFUA_7G05040)-RELATED"/>
    <property type="match status" value="1"/>
</dbReference>
<sequence>MWHPYFEESRQDTAGLFVHFRREFTLAEVPATLRIHITADMKYQLYVNGQFVAFGPVKGDRSLWFFDEIDIAPYLTIGKNVIAVRVLRFFYATSYAPSFPQLPSVGLRMVAPRDTDTRYKALIESSTNRQSAIDTFTVLRVDQPEDHFLHIYERISRPAAPLAWTPAKLLQYKSSTGNAPLWQLSPRLIPQPRRSKLSLAAVRNRCSTITTAFLRFRFQRPASSGSLLKVTYSEAYESEPESVPWVRRKGDRCDYSKDLFGPSDVYEFEDVETFAPFHYRTFRGIRLEFTIGSADLVFLDIDVQSVTHPLDVHATFSAAGDPLSSRLWNISIRTLQNCMHDCYEDCLFYEQLQYAMDTRSSALFTYCVSCDDRLARQAILQLHSSFNAHLDLTQSRAPTHKPQYIPHFSLYWCLMVCDHLEYFDDKRFVAWFVPVVDAVLGHFHARLDDRLGLVTSELRAGIWNFVDWAELWKPHGIPPSIERTGILTFANQLYAYPLDSIRTSLREHCFDGSFYTDTLVSASTRADYSQHCQTWAVLCGSVSGAHAQDLLARSIQATQFTPESIAMSFYRLRALSEAGGTLYEEQFSAFWTPWRRQLDSNMMTWVEDEVCQRSDCHAWGSVPLYEFVAEVAGVHAHSPRLELYKELEVRVPIGVGGGGLRGVVCVE</sequence>
<proteinExistence type="predicted"/>
<gene>
    <name evidence="1" type="ORF">BJY01DRAFT_261838</name>
</gene>
<protein>
    <recommendedName>
        <fullName evidence="3">Alpha-L-rhamnosidase six-hairpin glycosidase domain-containing protein</fullName>
    </recommendedName>
</protein>
<evidence type="ECO:0000313" key="2">
    <source>
        <dbReference type="Proteomes" id="UP001610446"/>
    </source>
</evidence>
<dbReference type="SUPFAM" id="SSF49785">
    <property type="entry name" value="Galactose-binding domain-like"/>
    <property type="match status" value="1"/>
</dbReference>
<dbReference type="InterPro" id="IPR008979">
    <property type="entry name" value="Galactose-bd-like_sf"/>
</dbReference>
<dbReference type="SUPFAM" id="SSF48208">
    <property type="entry name" value="Six-hairpin glycosidases"/>
    <property type="match status" value="1"/>
</dbReference>
<reference evidence="1 2" key="1">
    <citation type="submission" date="2024-07" db="EMBL/GenBank/DDBJ databases">
        <title>Section-level genome sequencing and comparative genomics of Aspergillus sections Usti and Cavernicolus.</title>
        <authorList>
            <consortium name="Lawrence Berkeley National Laboratory"/>
            <person name="Nybo J.L."/>
            <person name="Vesth T.C."/>
            <person name="Theobald S."/>
            <person name="Frisvad J.C."/>
            <person name="Larsen T.O."/>
            <person name="Kjaerboelling I."/>
            <person name="Rothschild-Mancinelli K."/>
            <person name="Lyhne E.K."/>
            <person name="Kogle M.E."/>
            <person name="Barry K."/>
            <person name="Clum A."/>
            <person name="Na H."/>
            <person name="Ledsgaard L."/>
            <person name="Lin J."/>
            <person name="Lipzen A."/>
            <person name="Kuo A."/>
            <person name="Riley R."/>
            <person name="Mondo S."/>
            <person name="Labutti K."/>
            <person name="Haridas S."/>
            <person name="Pangalinan J."/>
            <person name="Salamov A.A."/>
            <person name="Simmons B.A."/>
            <person name="Magnuson J.K."/>
            <person name="Chen J."/>
            <person name="Drula E."/>
            <person name="Henrissat B."/>
            <person name="Wiebenga A."/>
            <person name="Lubbers R.J."/>
            <person name="Gomes A.C."/>
            <person name="Makela M.R."/>
            <person name="Stajich J."/>
            <person name="Grigoriev I.V."/>
            <person name="Mortensen U.H."/>
            <person name="De Vries R.P."/>
            <person name="Baker S.E."/>
            <person name="Andersen M.R."/>
        </authorList>
    </citation>
    <scope>NUCLEOTIDE SEQUENCE [LARGE SCALE GENOMIC DNA]</scope>
    <source>
        <strain evidence="1 2">CBS 123904</strain>
    </source>
</reference>
<dbReference type="InterPro" id="IPR008928">
    <property type="entry name" value="6-hairpin_glycosidase_sf"/>
</dbReference>